<dbReference type="EMBL" id="JABSTQ010011243">
    <property type="protein sequence ID" value="KAG0413652.1"/>
    <property type="molecule type" value="Genomic_DNA"/>
</dbReference>
<evidence type="ECO:0000313" key="2">
    <source>
        <dbReference type="Proteomes" id="UP000805193"/>
    </source>
</evidence>
<dbReference type="Proteomes" id="UP000805193">
    <property type="component" value="Unassembled WGS sequence"/>
</dbReference>
<reference evidence="1 2" key="1">
    <citation type="journal article" date="2020" name="Cell">
        <title>Large-Scale Comparative Analyses of Tick Genomes Elucidate Their Genetic Diversity and Vector Capacities.</title>
        <authorList>
            <consortium name="Tick Genome and Microbiome Consortium (TIGMIC)"/>
            <person name="Jia N."/>
            <person name="Wang J."/>
            <person name="Shi W."/>
            <person name="Du L."/>
            <person name="Sun Y."/>
            <person name="Zhan W."/>
            <person name="Jiang J.F."/>
            <person name="Wang Q."/>
            <person name="Zhang B."/>
            <person name="Ji P."/>
            <person name="Bell-Sakyi L."/>
            <person name="Cui X.M."/>
            <person name="Yuan T.T."/>
            <person name="Jiang B.G."/>
            <person name="Yang W.F."/>
            <person name="Lam T.T."/>
            <person name="Chang Q.C."/>
            <person name="Ding S.J."/>
            <person name="Wang X.J."/>
            <person name="Zhu J.G."/>
            <person name="Ruan X.D."/>
            <person name="Zhao L."/>
            <person name="Wei J.T."/>
            <person name="Ye R.Z."/>
            <person name="Que T.C."/>
            <person name="Du C.H."/>
            <person name="Zhou Y.H."/>
            <person name="Cheng J.X."/>
            <person name="Dai P.F."/>
            <person name="Guo W.B."/>
            <person name="Han X.H."/>
            <person name="Huang E.J."/>
            <person name="Li L.F."/>
            <person name="Wei W."/>
            <person name="Gao Y.C."/>
            <person name="Liu J.Z."/>
            <person name="Shao H.Z."/>
            <person name="Wang X."/>
            <person name="Wang C.C."/>
            <person name="Yang T.C."/>
            <person name="Huo Q.B."/>
            <person name="Li W."/>
            <person name="Chen H.Y."/>
            <person name="Chen S.E."/>
            <person name="Zhou L.G."/>
            <person name="Ni X.B."/>
            <person name="Tian J.H."/>
            <person name="Sheng Y."/>
            <person name="Liu T."/>
            <person name="Pan Y.S."/>
            <person name="Xia L.Y."/>
            <person name="Li J."/>
            <person name="Zhao F."/>
            <person name="Cao W.C."/>
        </authorList>
    </citation>
    <scope>NUCLEOTIDE SEQUENCE [LARGE SCALE GENOMIC DNA]</scope>
    <source>
        <strain evidence="1">Iper-2018</strain>
    </source>
</reference>
<proteinExistence type="predicted"/>
<comment type="caution">
    <text evidence="1">The sequence shown here is derived from an EMBL/GenBank/DDBJ whole genome shotgun (WGS) entry which is preliminary data.</text>
</comment>
<keyword evidence="2" id="KW-1185">Reference proteome</keyword>
<protein>
    <submittedName>
        <fullName evidence="1">Uncharacterized protein</fullName>
    </submittedName>
</protein>
<organism evidence="1 2">
    <name type="scientific">Ixodes persulcatus</name>
    <name type="common">Taiga tick</name>
    <dbReference type="NCBI Taxonomy" id="34615"/>
    <lineage>
        <taxon>Eukaryota</taxon>
        <taxon>Metazoa</taxon>
        <taxon>Ecdysozoa</taxon>
        <taxon>Arthropoda</taxon>
        <taxon>Chelicerata</taxon>
        <taxon>Arachnida</taxon>
        <taxon>Acari</taxon>
        <taxon>Parasitiformes</taxon>
        <taxon>Ixodida</taxon>
        <taxon>Ixodoidea</taxon>
        <taxon>Ixodidae</taxon>
        <taxon>Ixodinae</taxon>
        <taxon>Ixodes</taxon>
    </lineage>
</organism>
<accession>A0AC60P2X2</accession>
<evidence type="ECO:0000313" key="1">
    <source>
        <dbReference type="EMBL" id="KAG0413652.1"/>
    </source>
</evidence>
<sequence>MEKVTHSRSSALEKRGQGAREDCSNRARVDVGRSLDVSPAPALWTVPNVGCSVASPEWSSFPGAASPPGPCHGFEPGSSGAHGKRAGTERRFPEEKRRWRGPGTPRHSTGCSGGAYRDGPLACRPLTSRHGTLAWPLSRVYRRCAGPQAPRSLAPPASRLGERCAPGGGEAPQPRRTPVRNAGDGTGRVPARTRPHECPTGPIRREPPVTVP</sequence>
<name>A0AC60P2X2_IXOPE</name>
<gene>
    <name evidence="1" type="ORF">HPB47_009208</name>
</gene>